<feature type="domain" description="Integrase catalytic" evidence="3">
    <location>
        <begin position="343"/>
        <end position="505"/>
    </location>
</feature>
<dbReference type="Pfam" id="PF00665">
    <property type="entry name" value="rve"/>
    <property type="match status" value="1"/>
</dbReference>
<name>A0A8T0FV67_ARGBR</name>
<proteinExistence type="predicted"/>
<sequence>MGRSFEEHLQNVRRVLQKLKEANLKLSPSKCHLFRREVTYLGHIISAEGVRTDPDKISAVRHWTCPTDVHQLRNFLGLCTYYQKFVKNFSTIARPLHKLTEAKQKFIWTDECDNAFNKLKDALTSAPVLAYPAIGKQFILDTVSSHECIGAVLSQEIDGQERVIAYFSKCLSKQERNYCVTRKELLAIVKAVENFNPYLYGRRFLLRTDHASLTWLLNFKKPEGQIARWIQRLQEYDMEIRHRKGLAHGNADALSRRPCSENCNYCSRVEKKFGMVDPVVHQELHGSPTGGHFGVTKTLQKVRERFYWNNVRNDVEKWCRTCNPCAACKGPGKRIKGRLQLYNVGAPFERIAFDIIGPLPRSSDGNNNILVVMDYFTKWPEAYPIPDQEAPTVAEILVQNWISTYGVPLQLHSDQGRNFDSAVCRRLYEILGIDKTRTTALHPQSDGMVERFNRTILNSLSLLVLLAIPHLKCSSDVTFVCADLLFSRPPDAPLVSEEYVENLRTRMEEVHHLARDRIGMASEKMKTRYDARATGHNFHEGDQVWLWNPKRRKGLSPKLQTNWEGPYTVPKRLNDVVVRIQKSPHSKPKVIHCNRLAPYLGQGD</sequence>
<evidence type="ECO:0000256" key="2">
    <source>
        <dbReference type="ARBA" id="ARBA00023268"/>
    </source>
</evidence>
<dbReference type="Pfam" id="PF22938">
    <property type="entry name" value="Integrase_p58_C"/>
    <property type="match status" value="1"/>
</dbReference>
<dbReference type="GO" id="GO:0015074">
    <property type="term" value="P:DNA integration"/>
    <property type="evidence" value="ECO:0007669"/>
    <property type="project" value="InterPro"/>
</dbReference>
<dbReference type="Gene3D" id="3.30.70.270">
    <property type="match status" value="2"/>
</dbReference>
<dbReference type="GO" id="GO:0003964">
    <property type="term" value="F:RNA-directed DNA polymerase activity"/>
    <property type="evidence" value="ECO:0007669"/>
    <property type="project" value="UniProtKB-EC"/>
</dbReference>
<evidence type="ECO:0000259" key="3">
    <source>
        <dbReference type="PROSITE" id="PS50994"/>
    </source>
</evidence>
<evidence type="ECO:0000313" key="5">
    <source>
        <dbReference type="Proteomes" id="UP000807504"/>
    </source>
</evidence>
<dbReference type="SUPFAM" id="SSF56672">
    <property type="entry name" value="DNA/RNA polymerases"/>
    <property type="match status" value="1"/>
</dbReference>
<dbReference type="PROSITE" id="PS50994">
    <property type="entry name" value="INTEGRASE"/>
    <property type="match status" value="1"/>
</dbReference>
<dbReference type="AlphaFoldDB" id="A0A8T0FV67"/>
<dbReference type="EC" id="2.7.7.49" evidence="1"/>
<dbReference type="Gene3D" id="1.10.340.70">
    <property type="match status" value="1"/>
</dbReference>
<dbReference type="FunFam" id="1.10.340.70:FF:000001">
    <property type="entry name" value="Retrovirus-related Pol polyprotein from transposon gypsy-like Protein"/>
    <property type="match status" value="1"/>
</dbReference>
<reference evidence="4" key="2">
    <citation type="submission" date="2020-06" db="EMBL/GenBank/DDBJ databases">
        <authorList>
            <person name="Sheffer M."/>
        </authorList>
    </citation>
    <scope>NUCLEOTIDE SEQUENCE</scope>
</reference>
<dbReference type="Pfam" id="PF17921">
    <property type="entry name" value="Integrase_H2C2"/>
    <property type="match status" value="1"/>
</dbReference>
<dbReference type="FunFam" id="3.30.420.10:FF:000032">
    <property type="entry name" value="Retrovirus-related Pol polyprotein from transposon 297-like Protein"/>
    <property type="match status" value="1"/>
</dbReference>
<dbReference type="EMBL" id="JABXBU010000003">
    <property type="protein sequence ID" value="KAF8793549.1"/>
    <property type="molecule type" value="Genomic_DNA"/>
</dbReference>
<dbReference type="InterPro" id="IPR012337">
    <property type="entry name" value="RNaseH-like_sf"/>
</dbReference>
<keyword evidence="5" id="KW-1185">Reference proteome</keyword>
<dbReference type="FunFam" id="3.30.70.270:FF:000020">
    <property type="entry name" value="Transposon Tf2-6 polyprotein-like Protein"/>
    <property type="match status" value="1"/>
</dbReference>
<keyword evidence="2" id="KW-0511">Multifunctional enzyme</keyword>
<dbReference type="PANTHER" id="PTHR37984">
    <property type="entry name" value="PROTEIN CBG26694"/>
    <property type="match status" value="1"/>
</dbReference>
<reference evidence="4" key="1">
    <citation type="journal article" date="2020" name="bioRxiv">
        <title>Chromosome-level reference genome of the European wasp spider Argiope bruennichi: a resource for studies on range expansion and evolutionary adaptation.</title>
        <authorList>
            <person name="Sheffer M.M."/>
            <person name="Hoppe A."/>
            <person name="Krehenwinkel H."/>
            <person name="Uhl G."/>
            <person name="Kuss A.W."/>
            <person name="Jensen L."/>
            <person name="Jensen C."/>
            <person name="Gillespie R.G."/>
            <person name="Hoff K.J."/>
            <person name="Prost S."/>
        </authorList>
    </citation>
    <scope>NUCLEOTIDE SEQUENCE</scope>
</reference>
<evidence type="ECO:0000256" key="1">
    <source>
        <dbReference type="ARBA" id="ARBA00012493"/>
    </source>
</evidence>
<dbReference type="PANTHER" id="PTHR37984:SF5">
    <property type="entry name" value="PROTEIN NYNRIN-LIKE"/>
    <property type="match status" value="1"/>
</dbReference>
<dbReference type="InterPro" id="IPR050951">
    <property type="entry name" value="Retrovirus_Pol_polyprotein"/>
</dbReference>
<dbReference type="Gene3D" id="3.30.420.10">
    <property type="entry name" value="Ribonuclease H-like superfamily/Ribonuclease H"/>
    <property type="match status" value="1"/>
</dbReference>
<dbReference type="InterPro" id="IPR041588">
    <property type="entry name" value="Integrase_H2C2"/>
</dbReference>
<comment type="caution">
    <text evidence="4">The sequence shown here is derived from an EMBL/GenBank/DDBJ whole genome shotgun (WGS) entry which is preliminary data.</text>
</comment>
<dbReference type="Proteomes" id="UP000807504">
    <property type="component" value="Unassembled WGS sequence"/>
</dbReference>
<evidence type="ECO:0000313" key="4">
    <source>
        <dbReference type="EMBL" id="KAF8793549.1"/>
    </source>
</evidence>
<dbReference type="GO" id="GO:0042575">
    <property type="term" value="C:DNA polymerase complex"/>
    <property type="evidence" value="ECO:0007669"/>
    <property type="project" value="UniProtKB-ARBA"/>
</dbReference>
<dbReference type="SUPFAM" id="SSF53098">
    <property type="entry name" value="Ribonuclease H-like"/>
    <property type="match status" value="1"/>
</dbReference>
<dbReference type="CDD" id="cd09274">
    <property type="entry name" value="RNase_HI_RT_Ty3"/>
    <property type="match status" value="1"/>
</dbReference>
<dbReference type="InterPro" id="IPR001584">
    <property type="entry name" value="Integrase_cat-core"/>
</dbReference>
<organism evidence="4 5">
    <name type="scientific">Argiope bruennichi</name>
    <name type="common">Wasp spider</name>
    <name type="synonym">Aranea bruennichi</name>
    <dbReference type="NCBI Taxonomy" id="94029"/>
    <lineage>
        <taxon>Eukaryota</taxon>
        <taxon>Metazoa</taxon>
        <taxon>Ecdysozoa</taxon>
        <taxon>Arthropoda</taxon>
        <taxon>Chelicerata</taxon>
        <taxon>Arachnida</taxon>
        <taxon>Araneae</taxon>
        <taxon>Araneomorphae</taxon>
        <taxon>Entelegynae</taxon>
        <taxon>Araneoidea</taxon>
        <taxon>Araneidae</taxon>
        <taxon>Argiope</taxon>
    </lineage>
</organism>
<dbReference type="GO" id="GO:0003676">
    <property type="term" value="F:nucleic acid binding"/>
    <property type="evidence" value="ECO:0007669"/>
    <property type="project" value="InterPro"/>
</dbReference>
<dbReference type="InterPro" id="IPR036397">
    <property type="entry name" value="RNaseH_sf"/>
</dbReference>
<gene>
    <name evidence="4" type="ORF">HNY73_005014</name>
</gene>
<dbReference type="InterPro" id="IPR054465">
    <property type="entry name" value="Integrase_p58-like_C"/>
</dbReference>
<dbReference type="InterPro" id="IPR043128">
    <property type="entry name" value="Rev_trsase/Diguanyl_cyclase"/>
</dbReference>
<protein>
    <recommendedName>
        <fullName evidence="1">RNA-directed DNA polymerase</fullName>
        <ecNumber evidence="1">2.7.7.49</ecNumber>
    </recommendedName>
</protein>
<dbReference type="InterPro" id="IPR043502">
    <property type="entry name" value="DNA/RNA_pol_sf"/>
</dbReference>
<dbReference type="Pfam" id="PF17919">
    <property type="entry name" value="RT_RNaseH_2"/>
    <property type="match status" value="1"/>
</dbReference>
<accession>A0A8T0FV67</accession>
<dbReference type="InterPro" id="IPR041577">
    <property type="entry name" value="RT_RNaseH_2"/>
</dbReference>